<dbReference type="Pfam" id="PF11566">
    <property type="entry name" value="PI31_Prot_N"/>
    <property type="match status" value="1"/>
</dbReference>
<evidence type="ECO:0000256" key="1">
    <source>
        <dbReference type="ARBA" id="ARBA00006405"/>
    </source>
</evidence>
<dbReference type="PANTHER" id="PTHR13266:SF1">
    <property type="entry name" value="PROTEASOME INHIBITOR PI31 SUBUNIT"/>
    <property type="match status" value="1"/>
</dbReference>
<proteinExistence type="inferred from homology"/>
<evidence type="ECO:0000256" key="3">
    <source>
        <dbReference type="SAM" id="MobiDB-lite"/>
    </source>
</evidence>
<organism evidence="5 6">
    <name type="scientific">Rhynchospora tenuis</name>
    <dbReference type="NCBI Taxonomy" id="198213"/>
    <lineage>
        <taxon>Eukaryota</taxon>
        <taxon>Viridiplantae</taxon>
        <taxon>Streptophyta</taxon>
        <taxon>Embryophyta</taxon>
        <taxon>Tracheophyta</taxon>
        <taxon>Spermatophyta</taxon>
        <taxon>Magnoliopsida</taxon>
        <taxon>Liliopsida</taxon>
        <taxon>Poales</taxon>
        <taxon>Cyperaceae</taxon>
        <taxon>Cyperoideae</taxon>
        <taxon>Rhynchosporeae</taxon>
        <taxon>Rhynchospora</taxon>
    </lineage>
</organism>
<evidence type="ECO:0000259" key="4">
    <source>
        <dbReference type="Pfam" id="PF11566"/>
    </source>
</evidence>
<dbReference type="GO" id="GO:0004866">
    <property type="term" value="F:endopeptidase inhibitor activity"/>
    <property type="evidence" value="ECO:0007669"/>
    <property type="project" value="InterPro"/>
</dbReference>
<evidence type="ECO:0000313" key="5">
    <source>
        <dbReference type="EMBL" id="KAJ3705183.1"/>
    </source>
</evidence>
<protein>
    <recommendedName>
        <fullName evidence="4">PI31 proteasome regulator N-terminal domain-containing protein</fullName>
    </recommendedName>
</protein>
<accession>A0AAD5ZWC7</accession>
<dbReference type="AlphaFoldDB" id="A0AAD5ZWC7"/>
<sequence length="317" mass="33987">MATEQAAMAVLRASRPTFRNAHDKVAFAVHSAFLASGFSLVAVGPATNSDDLSSFVDEVGIDGWNEMEDRYGFLYVKEEKGRKLRILVKALVIGDKLPIDVVDLDEQKELLHLDFSVDDHVAEGEAQPKNYGEMYKNFKGLVESVNSAILKKIEGANPDDAGNQGLRDTNASSSSERRGRAGGSSHSECYDHPRAGSYIPTSEGVIYPPIVPPSGYSDVFPGPGAGFYPDRGIRGDGSMLIGPSDPRFFPSGGRPGVPGGQPGVPGGMPGILPGSRYDPIGPPDLPGFEPSRFRRPRNPGGSTHPDLEFFQQGPDFI</sequence>
<dbReference type="GO" id="GO:0000502">
    <property type="term" value="C:proteasome complex"/>
    <property type="evidence" value="ECO:0007669"/>
    <property type="project" value="UniProtKB-KW"/>
</dbReference>
<dbReference type="Proteomes" id="UP001210211">
    <property type="component" value="Unassembled WGS sequence"/>
</dbReference>
<dbReference type="GO" id="GO:0070628">
    <property type="term" value="F:proteasome binding"/>
    <property type="evidence" value="ECO:0007669"/>
    <property type="project" value="InterPro"/>
</dbReference>
<dbReference type="PANTHER" id="PTHR13266">
    <property type="entry name" value="PROTEASOME INHIBITOR"/>
    <property type="match status" value="1"/>
</dbReference>
<gene>
    <name evidence="5" type="ORF">LUZ61_008888</name>
</gene>
<dbReference type="EMBL" id="JAMRDG010000001">
    <property type="protein sequence ID" value="KAJ3705183.1"/>
    <property type="molecule type" value="Genomic_DNA"/>
</dbReference>
<feature type="domain" description="PI31 proteasome regulator N-terminal" evidence="4">
    <location>
        <begin position="15"/>
        <end position="153"/>
    </location>
</feature>
<comment type="similarity">
    <text evidence="1">Belongs to the proteasome inhibitor PI31 family.</text>
</comment>
<evidence type="ECO:0000256" key="2">
    <source>
        <dbReference type="ARBA" id="ARBA00022942"/>
    </source>
</evidence>
<dbReference type="Gene3D" id="3.40.1000.30">
    <property type="match status" value="1"/>
</dbReference>
<name>A0AAD5ZWC7_9POAL</name>
<dbReference type="InterPro" id="IPR045128">
    <property type="entry name" value="PI31-like"/>
</dbReference>
<keyword evidence="2" id="KW-0647">Proteasome</keyword>
<reference evidence="5 6" key="1">
    <citation type="journal article" date="2022" name="Cell">
        <title>Repeat-based holocentromeres influence genome architecture and karyotype evolution.</title>
        <authorList>
            <person name="Hofstatter P.G."/>
            <person name="Thangavel G."/>
            <person name="Lux T."/>
            <person name="Neumann P."/>
            <person name="Vondrak T."/>
            <person name="Novak P."/>
            <person name="Zhang M."/>
            <person name="Costa L."/>
            <person name="Castellani M."/>
            <person name="Scott A."/>
            <person name="Toegelov H."/>
            <person name="Fuchs J."/>
            <person name="Mata-Sucre Y."/>
            <person name="Dias Y."/>
            <person name="Vanzela A.L.L."/>
            <person name="Huettel B."/>
            <person name="Almeida C.C.S."/>
            <person name="Simkova H."/>
            <person name="Souza G."/>
            <person name="Pedrosa-Harand A."/>
            <person name="Macas J."/>
            <person name="Mayer K.F.X."/>
            <person name="Houben A."/>
            <person name="Marques A."/>
        </authorList>
    </citation>
    <scope>NUCLEOTIDE SEQUENCE [LARGE SCALE GENOMIC DNA]</scope>
    <source>
        <strain evidence="5">RhyTen1mFocal</strain>
    </source>
</reference>
<dbReference type="GO" id="GO:0043161">
    <property type="term" value="P:proteasome-mediated ubiquitin-dependent protein catabolic process"/>
    <property type="evidence" value="ECO:0007669"/>
    <property type="project" value="InterPro"/>
</dbReference>
<keyword evidence="6" id="KW-1185">Reference proteome</keyword>
<evidence type="ECO:0000313" key="6">
    <source>
        <dbReference type="Proteomes" id="UP001210211"/>
    </source>
</evidence>
<dbReference type="InterPro" id="IPR021625">
    <property type="entry name" value="PI31_Prot_N"/>
</dbReference>
<comment type="caution">
    <text evidence="5">The sequence shown here is derived from an EMBL/GenBank/DDBJ whole genome shotgun (WGS) entry which is preliminary data.</text>
</comment>
<feature type="region of interest" description="Disordered" evidence="3">
    <location>
        <begin position="156"/>
        <end position="195"/>
    </location>
</feature>
<feature type="region of interest" description="Disordered" evidence="3">
    <location>
        <begin position="275"/>
        <end position="317"/>
    </location>
</feature>